<protein>
    <recommendedName>
        <fullName evidence="3">DUF4283 domain-containing protein</fullName>
    </recommendedName>
</protein>
<dbReference type="EMBL" id="JANQDX010000008">
    <property type="protein sequence ID" value="KAL0920089.1"/>
    <property type="molecule type" value="Genomic_DNA"/>
</dbReference>
<sequence>MAAIRVCDPGFLGGSMKSKSFVDDLVGSSALGGFAELKPSTFRGTPSLWISEDEILALAAPFQFALVVIKWSPSLDIGVESPVIPIWVSFPKLRPHLFSPRILHALGSIFGRPLKVNNATSMGSRASVVRVLVELDITKKYSDKAWLGPEKFGYIQMVEIEDFPSFCDSCKCIGHVRDGIPPPPVQPSQINGGVGMALGCGEADVVSIVGIQAGDLPLVTCGTELLSEPVRSTPLIVGAIALDNLVVTDFSTKTIDNLDPQSVGLDHPLNDMVEDTAASSSPNDNVVSDANQNVDGGNIDLCDANKVVLVESSSDLNAIIGVSPVTPHVEVGHIVHETFSHGSGKRPQLILDYIYSLTDIRLPTTRRKKNVALRYLIAYVLEKKYNLAHPDLPNTMPTYFTDASFLTLFHRDERDERNEIGEGAHAPAPAPEPQFYQKLIQRFECLESYFDQ</sequence>
<accession>A0ABD0V4F8</accession>
<keyword evidence="2" id="KW-1185">Reference proteome</keyword>
<proteinExistence type="predicted"/>
<name>A0ABD0V4F8_DENTH</name>
<dbReference type="AlphaFoldDB" id="A0ABD0V4F8"/>
<organism evidence="1 2">
    <name type="scientific">Dendrobium thyrsiflorum</name>
    <name type="common">Pinecone-like raceme dendrobium</name>
    <name type="synonym">Orchid</name>
    <dbReference type="NCBI Taxonomy" id="117978"/>
    <lineage>
        <taxon>Eukaryota</taxon>
        <taxon>Viridiplantae</taxon>
        <taxon>Streptophyta</taxon>
        <taxon>Embryophyta</taxon>
        <taxon>Tracheophyta</taxon>
        <taxon>Spermatophyta</taxon>
        <taxon>Magnoliopsida</taxon>
        <taxon>Liliopsida</taxon>
        <taxon>Asparagales</taxon>
        <taxon>Orchidaceae</taxon>
        <taxon>Epidendroideae</taxon>
        <taxon>Malaxideae</taxon>
        <taxon>Dendrobiinae</taxon>
        <taxon>Dendrobium</taxon>
    </lineage>
</organism>
<reference evidence="1 2" key="1">
    <citation type="journal article" date="2024" name="Plant Biotechnol. J.">
        <title>Dendrobium thyrsiflorum genome and its molecular insights into genes involved in important horticultural traits.</title>
        <authorList>
            <person name="Chen B."/>
            <person name="Wang J.Y."/>
            <person name="Zheng P.J."/>
            <person name="Li K.L."/>
            <person name="Liang Y.M."/>
            <person name="Chen X.F."/>
            <person name="Zhang C."/>
            <person name="Zhao X."/>
            <person name="He X."/>
            <person name="Zhang G.Q."/>
            <person name="Liu Z.J."/>
            <person name="Xu Q."/>
        </authorList>
    </citation>
    <scope>NUCLEOTIDE SEQUENCE [LARGE SCALE GENOMIC DNA]</scope>
    <source>
        <strain evidence="1">GZMU011</strain>
    </source>
</reference>
<evidence type="ECO:0000313" key="1">
    <source>
        <dbReference type="EMBL" id="KAL0920089.1"/>
    </source>
</evidence>
<dbReference type="Proteomes" id="UP001552299">
    <property type="component" value="Unassembled WGS sequence"/>
</dbReference>
<comment type="caution">
    <text evidence="1">The sequence shown here is derived from an EMBL/GenBank/DDBJ whole genome shotgun (WGS) entry which is preliminary data.</text>
</comment>
<dbReference type="PANTHER" id="PTHR31286">
    <property type="entry name" value="GLYCINE-RICH CELL WALL STRUCTURAL PROTEIN 1.8-LIKE"/>
    <property type="match status" value="1"/>
</dbReference>
<gene>
    <name evidence="1" type="ORF">M5K25_009197</name>
</gene>
<evidence type="ECO:0000313" key="2">
    <source>
        <dbReference type="Proteomes" id="UP001552299"/>
    </source>
</evidence>
<dbReference type="PANTHER" id="PTHR31286:SF180">
    <property type="entry name" value="OS10G0362600 PROTEIN"/>
    <property type="match status" value="1"/>
</dbReference>
<evidence type="ECO:0008006" key="3">
    <source>
        <dbReference type="Google" id="ProtNLM"/>
    </source>
</evidence>
<dbReference type="InterPro" id="IPR040256">
    <property type="entry name" value="At4g02000-like"/>
</dbReference>